<keyword evidence="1" id="KW-0479">Metal-binding</keyword>
<accession>A0A507FA39</accession>
<evidence type="ECO:0000313" key="8">
    <source>
        <dbReference type="EMBL" id="TPX73143.1"/>
    </source>
</evidence>
<evidence type="ECO:0000256" key="6">
    <source>
        <dbReference type="SAM" id="MobiDB-lite"/>
    </source>
</evidence>
<comment type="caution">
    <text evidence="8">The sequence shown here is derived from an EMBL/GenBank/DDBJ whole genome shotgun (WGS) entry which is preliminary data.</text>
</comment>
<dbReference type="FunFam" id="3.30.160.60:FF:000125">
    <property type="entry name" value="Putative zinc finger protein 143"/>
    <property type="match status" value="1"/>
</dbReference>
<organism evidence="8 9">
    <name type="scientific">Chytriomyces confervae</name>
    <dbReference type="NCBI Taxonomy" id="246404"/>
    <lineage>
        <taxon>Eukaryota</taxon>
        <taxon>Fungi</taxon>
        <taxon>Fungi incertae sedis</taxon>
        <taxon>Chytridiomycota</taxon>
        <taxon>Chytridiomycota incertae sedis</taxon>
        <taxon>Chytridiomycetes</taxon>
        <taxon>Chytridiales</taxon>
        <taxon>Chytriomycetaceae</taxon>
        <taxon>Chytriomyces</taxon>
    </lineage>
</organism>
<dbReference type="SUPFAM" id="SSF57667">
    <property type="entry name" value="beta-beta-alpha zinc fingers"/>
    <property type="match status" value="1"/>
</dbReference>
<dbReference type="OrthoDB" id="4748970at2759"/>
<dbReference type="Proteomes" id="UP000320333">
    <property type="component" value="Unassembled WGS sequence"/>
</dbReference>
<dbReference type="PROSITE" id="PS50157">
    <property type="entry name" value="ZINC_FINGER_C2H2_2"/>
    <property type="match status" value="3"/>
</dbReference>
<name>A0A507FA39_9FUNG</name>
<evidence type="ECO:0000256" key="5">
    <source>
        <dbReference type="PROSITE-ProRule" id="PRU00042"/>
    </source>
</evidence>
<dbReference type="InterPro" id="IPR036236">
    <property type="entry name" value="Znf_C2H2_sf"/>
</dbReference>
<evidence type="ECO:0000256" key="2">
    <source>
        <dbReference type="ARBA" id="ARBA00022737"/>
    </source>
</evidence>
<dbReference type="GO" id="GO:0005667">
    <property type="term" value="C:transcription regulator complex"/>
    <property type="evidence" value="ECO:0007669"/>
    <property type="project" value="TreeGrafter"/>
</dbReference>
<dbReference type="GO" id="GO:0000981">
    <property type="term" value="F:DNA-binding transcription factor activity, RNA polymerase II-specific"/>
    <property type="evidence" value="ECO:0007669"/>
    <property type="project" value="TreeGrafter"/>
</dbReference>
<feature type="domain" description="C2H2-type" evidence="7">
    <location>
        <begin position="168"/>
        <end position="197"/>
    </location>
</feature>
<keyword evidence="3 5" id="KW-0863">Zinc-finger</keyword>
<dbReference type="Gene3D" id="3.30.160.60">
    <property type="entry name" value="Classic Zinc Finger"/>
    <property type="match status" value="3"/>
</dbReference>
<keyword evidence="2" id="KW-0677">Repeat</keyword>
<dbReference type="STRING" id="246404.A0A507FA39"/>
<reference evidence="8 9" key="1">
    <citation type="journal article" date="2019" name="Sci. Rep.">
        <title>Comparative genomics of chytrid fungi reveal insights into the obligate biotrophic and pathogenic lifestyle of Synchytrium endobioticum.</title>
        <authorList>
            <person name="van de Vossenberg B.T.L.H."/>
            <person name="Warris S."/>
            <person name="Nguyen H.D.T."/>
            <person name="van Gent-Pelzer M.P.E."/>
            <person name="Joly D.L."/>
            <person name="van de Geest H.C."/>
            <person name="Bonants P.J.M."/>
            <person name="Smith D.S."/>
            <person name="Levesque C.A."/>
            <person name="van der Lee T.A.J."/>
        </authorList>
    </citation>
    <scope>NUCLEOTIDE SEQUENCE [LARGE SCALE GENOMIC DNA]</scope>
    <source>
        <strain evidence="8 9">CBS 675.73</strain>
    </source>
</reference>
<protein>
    <recommendedName>
        <fullName evidence="7">C2H2-type domain-containing protein</fullName>
    </recommendedName>
</protein>
<proteinExistence type="predicted"/>
<dbReference type="AlphaFoldDB" id="A0A507FA39"/>
<feature type="region of interest" description="Disordered" evidence="6">
    <location>
        <begin position="96"/>
        <end position="121"/>
    </location>
</feature>
<dbReference type="SMART" id="SM00355">
    <property type="entry name" value="ZnF_C2H2"/>
    <property type="match status" value="4"/>
</dbReference>
<dbReference type="GO" id="GO:0000978">
    <property type="term" value="F:RNA polymerase II cis-regulatory region sequence-specific DNA binding"/>
    <property type="evidence" value="ECO:0007669"/>
    <property type="project" value="TreeGrafter"/>
</dbReference>
<feature type="domain" description="C2H2-type" evidence="7">
    <location>
        <begin position="270"/>
        <end position="292"/>
    </location>
</feature>
<gene>
    <name evidence="8" type="ORF">CcCBS67573_g05585</name>
</gene>
<evidence type="ECO:0000313" key="9">
    <source>
        <dbReference type="Proteomes" id="UP000320333"/>
    </source>
</evidence>
<dbReference type="Pfam" id="PF00096">
    <property type="entry name" value="zf-C2H2"/>
    <property type="match status" value="1"/>
</dbReference>
<feature type="domain" description="C2H2-type" evidence="7">
    <location>
        <begin position="198"/>
        <end position="228"/>
    </location>
</feature>
<dbReference type="GO" id="GO:0000785">
    <property type="term" value="C:chromatin"/>
    <property type="evidence" value="ECO:0007669"/>
    <property type="project" value="TreeGrafter"/>
</dbReference>
<evidence type="ECO:0000256" key="3">
    <source>
        <dbReference type="ARBA" id="ARBA00022771"/>
    </source>
</evidence>
<feature type="compositionally biased region" description="Low complexity" evidence="6">
    <location>
        <begin position="101"/>
        <end position="118"/>
    </location>
</feature>
<keyword evidence="4" id="KW-0862">Zinc</keyword>
<dbReference type="GO" id="GO:0008270">
    <property type="term" value="F:zinc ion binding"/>
    <property type="evidence" value="ECO:0007669"/>
    <property type="project" value="UniProtKB-KW"/>
</dbReference>
<sequence length="297" mass="32879">MFSQNGNVSTEQQQQQMFQWAQDFFLMAMSMTPENCIALPPHLNEFQQVDPLALLTTGLSDHHPRIDNLLLGLDGCDPLASTALQQYQDSDAFIAPTELYPSPSSTRSTTPPSSPTSSQHSCTALLAMPNNSNNMLEDAIMPLCIPSVDSPSHDSADTPSTTGKPRPFHCPHTGCTSKFAQKAGLTAHLVTHTGERRFACMEPDCGKAYTTNNRLKVHTRSAHSNLRPFKCQFQGCTYSATQACTLNNHALTHLSDLEKQALKSQHQRTLPCPACNRLYKTRKSLVQHARLHHRLEL</sequence>
<dbReference type="GO" id="GO:0031519">
    <property type="term" value="C:PcG protein complex"/>
    <property type="evidence" value="ECO:0007669"/>
    <property type="project" value="TreeGrafter"/>
</dbReference>
<dbReference type="InterPro" id="IPR013087">
    <property type="entry name" value="Znf_C2H2_type"/>
</dbReference>
<evidence type="ECO:0000259" key="7">
    <source>
        <dbReference type="PROSITE" id="PS50157"/>
    </source>
</evidence>
<dbReference type="PANTHER" id="PTHR14003:SF19">
    <property type="entry name" value="YY2 TRANSCRIPTION FACTOR"/>
    <property type="match status" value="1"/>
</dbReference>
<dbReference type="PANTHER" id="PTHR14003">
    <property type="entry name" value="TRANSCRIPTIONAL REPRESSOR PROTEIN YY"/>
    <property type="match status" value="1"/>
</dbReference>
<evidence type="ECO:0000256" key="4">
    <source>
        <dbReference type="ARBA" id="ARBA00022833"/>
    </source>
</evidence>
<evidence type="ECO:0000256" key="1">
    <source>
        <dbReference type="ARBA" id="ARBA00022723"/>
    </source>
</evidence>
<keyword evidence="9" id="KW-1185">Reference proteome</keyword>
<dbReference type="EMBL" id="QEAP01000205">
    <property type="protein sequence ID" value="TPX73143.1"/>
    <property type="molecule type" value="Genomic_DNA"/>
</dbReference>
<dbReference type="PROSITE" id="PS00028">
    <property type="entry name" value="ZINC_FINGER_C2H2_1"/>
    <property type="match status" value="2"/>
</dbReference>